<dbReference type="PATRIC" id="fig|1548749.3.peg.1800"/>
<protein>
    <submittedName>
        <fullName evidence="1">Uncharacterized protein</fullName>
    </submittedName>
</protein>
<reference evidence="1 2" key="2">
    <citation type="journal article" date="2016" name="Int. J. Syst. Evol. Microbiol.">
        <title>Vitellibacter aquimaris sp. nov., a marine bacterium isolated from seawater.</title>
        <authorList>
            <person name="Thevarajoo S."/>
            <person name="Selvaratnam C."/>
            <person name="Goh K.M."/>
            <person name="Hong K.W."/>
            <person name="Chan X.Y."/>
            <person name="Chan K.G."/>
            <person name="Chong C.S."/>
        </authorList>
    </citation>
    <scope>NUCLEOTIDE SEQUENCE [LARGE SCALE GENOMIC DNA]</scope>
    <source>
        <strain evidence="1 2">D-24</strain>
    </source>
</reference>
<dbReference type="STRING" id="1548749.LS48_08560"/>
<organism evidence="1 2">
    <name type="scientific">Aequorivita aquimaris</name>
    <dbReference type="NCBI Taxonomy" id="1548749"/>
    <lineage>
        <taxon>Bacteria</taxon>
        <taxon>Pseudomonadati</taxon>
        <taxon>Bacteroidota</taxon>
        <taxon>Flavobacteriia</taxon>
        <taxon>Flavobacteriales</taxon>
        <taxon>Flavobacteriaceae</taxon>
        <taxon>Aequorivita</taxon>
    </lineage>
</organism>
<dbReference type="OrthoDB" id="645138at2"/>
<name>A0A137RHY9_9FLAO</name>
<accession>A0A137RHY9</accession>
<comment type="caution">
    <text evidence="1">The sequence shown here is derived from an EMBL/GenBank/DDBJ whole genome shotgun (WGS) entry which is preliminary data.</text>
</comment>
<evidence type="ECO:0000313" key="2">
    <source>
        <dbReference type="Proteomes" id="UP000070138"/>
    </source>
</evidence>
<gene>
    <name evidence="1" type="ORF">LS48_08560</name>
</gene>
<keyword evidence="2" id="KW-1185">Reference proteome</keyword>
<dbReference type="Proteomes" id="UP000070138">
    <property type="component" value="Unassembled WGS sequence"/>
</dbReference>
<dbReference type="RefSeq" id="WP_062621982.1">
    <property type="nucleotide sequence ID" value="NZ_JRWG01000004.1"/>
</dbReference>
<dbReference type="AlphaFoldDB" id="A0A137RHY9"/>
<evidence type="ECO:0000313" key="1">
    <source>
        <dbReference type="EMBL" id="KXN99107.1"/>
    </source>
</evidence>
<reference evidence="2" key="1">
    <citation type="submission" date="2014-10" db="EMBL/GenBank/DDBJ databases">
        <title>Genome sequencing of Vitellibacter sp. D-24.</title>
        <authorList>
            <person name="Thevarajoo S."/>
            <person name="Selvaratnam C."/>
            <person name="Goh K.M."/>
            <person name="Chong C.S."/>
        </authorList>
    </citation>
    <scope>NUCLEOTIDE SEQUENCE [LARGE SCALE GENOMIC DNA]</scope>
    <source>
        <strain evidence="2">D-24</strain>
    </source>
</reference>
<proteinExistence type="predicted"/>
<sequence length="251" mass="27127">MAKQTGIIKLKGTIDDIAFYKTTDGHLARAKGGVDRDKILHSAAFARTCENNSEFGRAGQGGKLIRTALRSLMQKAKDRRVVSRLTTLLLAIIKTDAVNSRGNRTLSEGNLAMLEDFDFNINGKLGTTFFGQFIPSFDRVTGDATIAIEAFTATEQIGAPSGTSHFKLAMGVAELDFPNKTFSFSEMHMGILPYDNSAVAAANLTASVNPNSTLPVVVVMGIEFYQEVNGEYYSLKNGAFNALNVVNVDDV</sequence>
<dbReference type="EMBL" id="JRWG01000004">
    <property type="protein sequence ID" value="KXN99107.1"/>
    <property type="molecule type" value="Genomic_DNA"/>
</dbReference>